<evidence type="ECO:0000256" key="1">
    <source>
        <dbReference type="SAM" id="Coils"/>
    </source>
</evidence>
<feature type="compositionally biased region" description="Basic and acidic residues" evidence="2">
    <location>
        <begin position="82"/>
        <end position="93"/>
    </location>
</feature>
<keyword evidence="3" id="KW-0472">Membrane</keyword>
<organism evidence="4 5">
    <name type="scientific">Ganoderma sinense ZZ0214-1</name>
    <dbReference type="NCBI Taxonomy" id="1077348"/>
    <lineage>
        <taxon>Eukaryota</taxon>
        <taxon>Fungi</taxon>
        <taxon>Dikarya</taxon>
        <taxon>Basidiomycota</taxon>
        <taxon>Agaricomycotina</taxon>
        <taxon>Agaricomycetes</taxon>
        <taxon>Polyporales</taxon>
        <taxon>Polyporaceae</taxon>
        <taxon>Ganoderma</taxon>
    </lineage>
</organism>
<evidence type="ECO:0000256" key="3">
    <source>
        <dbReference type="SAM" id="Phobius"/>
    </source>
</evidence>
<proteinExistence type="predicted"/>
<keyword evidence="3" id="KW-0812">Transmembrane</keyword>
<name>A0A2G8SMQ1_9APHY</name>
<dbReference type="EMBL" id="AYKW01000004">
    <property type="protein sequence ID" value="PIL35045.1"/>
    <property type="molecule type" value="Genomic_DNA"/>
</dbReference>
<keyword evidence="1" id="KW-0175">Coiled coil</keyword>
<evidence type="ECO:0000256" key="2">
    <source>
        <dbReference type="SAM" id="MobiDB-lite"/>
    </source>
</evidence>
<comment type="caution">
    <text evidence="4">The sequence shown here is derived from an EMBL/GenBank/DDBJ whole genome shotgun (WGS) entry which is preliminary data.</text>
</comment>
<gene>
    <name evidence="4" type="ORF">GSI_02832</name>
</gene>
<evidence type="ECO:0000313" key="5">
    <source>
        <dbReference type="Proteomes" id="UP000230002"/>
    </source>
</evidence>
<keyword evidence="3" id="KW-1133">Transmembrane helix</keyword>
<reference evidence="4 5" key="1">
    <citation type="journal article" date="2015" name="Sci. Rep.">
        <title>Chromosome-level genome map provides insights into diverse defense mechanisms in the medicinal fungus Ganoderma sinense.</title>
        <authorList>
            <person name="Zhu Y."/>
            <person name="Xu J."/>
            <person name="Sun C."/>
            <person name="Zhou S."/>
            <person name="Xu H."/>
            <person name="Nelson D.R."/>
            <person name="Qian J."/>
            <person name="Song J."/>
            <person name="Luo H."/>
            <person name="Xiang L."/>
            <person name="Li Y."/>
            <person name="Xu Z."/>
            <person name="Ji A."/>
            <person name="Wang L."/>
            <person name="Lu S."/>
            <person name="Hayward A."/>
            <person name="Sun W."/>
            <person name="Li X."/>
            <person name="Schwartz D.C."/>
            <person name="Wang Y."/>
            <person name="Chen S."/>
        </authorList>
    </citation>
    <scope>NUCLEOTIDE SEQUENCE [LARGE SCALE GENOMIC DNA]</scope>
    <source>
        <strain evidence="4 5">ZZ0214-1</strain>
    </source>
</reference>
<dbReference type="Proteomes" id="UP000230002">
    <property type="component" value="Unassembled WGS sequence"/>
</dbReference>
<keyword evidence="5" id="KW-1185">Reference proteome</keyword>
<sequence>MAHIPNELHVLHASSSVPPLPPPAFFLLLVLLVLPALSILVAVYVIPSTHQVVDLVRQPHALLQCSIEARETTLNDPAEDSDCSRVADAKDPLDVGDPSGQSPAPGLAGYSESERVQALEERLDFLRDSCRIMFVQKSDLLAKKDGLLAQKDGLLAQQNVDLATLRTQLAAAHQMKNDLLAEKDASCRLILAQKNEEIAPIKAQLAAAQQNVATITTERDEAYVRASTIADTLEKTREDHEDEVIDLSIRATDTERNSATLQAVVQQQKRDISDALLKNNSLNAEVAKVRRLYDSDLERFRTLERNYSRTIADQRVEIAMLTARLAPATRPRPTPASPRYSLQSILSRLSSESESESDSSFYSIKPSPPRWRRLAIRLPRKAAKH</sequence>
<dbReference type="OrthoDB" id="10546600at2759"/>
<feature type="transmembrane region" description="Helical" evidence="3">
    <location>
        <begin position="24"/>
        <end position="47"/>
    </location>
</feature>
<accession>A0A2G8SMQ1</accession>
<evidence type="ECO:0000313" key="4">
    <source>
        <dbReference type="EMBL" id="PIL35045.1"/>
    </source>
</evidence>
<dbReference type="AlphaFoldDB" id="A0A2G8SMQ1"/>
<feature type="coiled-coil region" evidence="1">
    <location>
        <begin position="162"/>
        <end position="285"/>
    </location>
</feature>
<feature type="region of interest" description="Disordered" evidence="2">
    <location>
        <begin position="74"/>
        <end position="111"/>
    </location>
</feature>
<protein>
    <submittedName>
        <fullName evidence="4">Uncharacterized protein</fullName>
    </submittedName>
</protein>